<comment type="similarity">
    <text evidence="2">Belongs to the NADH dehydrogenase family.</text>
</comment>
<keyword evidence="8" id="KW-1185">Reference proteome</keyword>
<evidence type="ECO:0000259" key="6">
    <source>
        <dbReference type="Pfam" id="PF07992"/>
    </source>
</evidence>
<evidence type="ECO:0000313" key="7">
    <source>
        <dbReference type="EMBL" id="NYT36697.1"/>
    </source>
</evidence>
<dbReference type="Proteomes" id="UP000580517">
    <property type="component" value="Unassembled WGS sequence"/>
</dbReference>
<dbReference type="PRINTS" id="PR00368">
    <property type="entry name" value="FADPNR"/>
</dbReference>
<feature type="domain" description="FAD/NAD(P)-binding" evidence="6">
    <location>
        <begin position="8"/>
        <end position="338"/>
    </location>
</feature>
<dbReference type="Pfam" id="PF07992">
    <property type="entry name" value="Pyr_redox_2"/>
    <property type="match status" value="1"/>
</dbReference>
<dbReference type="SUPFAM" id="SSF51905">
    <property type="entry name" value="FAD/NAD(P)-binding domain"/>
    <property type="match status" value="1"/>
</dbReference>
<comment type="cofactor">
    <cofactor evidence="1">
        <name>FAD</name>
        <dbReference type="ChEBI" id="CHEBI:57692"/>
    </cofactor>
</comment>
<protein>
    <submittedName>
        <fullName evidence="7">NAD(P)/FAD-dependent oxidoreductase</fullName>
    </submittedName>
</protein>
<proteinExistence type="inferred from homology"/>
<name>A0A853F9P7_9BURK</name>
<evidence type="ECO:0000313" key="8">
    <source>
        <dbReference type="Proteomes" id="UP000580517"/>
    </source>
</evidence>
<reference evidence="7 8" key="1">
    <citation type="submission" date="2020-07" db="EMBL/GenBank/DDBJ databases">
        <title>Taxonomic revisions and descriptions of new bacterial species based on genomic comparisons in the high-G+C-content subgroup of the family Alcaligenaceae.</title>
        <authorList>
            <person name="Szabo A."/>
            <person name="Felfoldi T."/>
        </authorList>
    </citation>
    <scope>NUCLEOTIDE SEQUENCE [LARGE SCALE GENOMIC DNA]</scope>
    <source>
        <strain evidence="7 8">DSM 25264</strain>
    </source>
</reference>
<dbReference type="RefSeq" id="WP_129968645.1">
    <property type="nucleotide sequence ID" value="NZ_JACCEW010000002.1"/>
</dbReference>
<sequence>MNDRALHKIVIVGGGAGGLELAAKLGRQFGPAHVTLIDQSDSHIWKPSLHEVAAGTLDIHREDLSYFMLARDCGFTFVLGEMKGLDRQGRTVQLKAVHDDHGNPVLPDRSVPYDTLVLAIGSKSNFFGTPGADEHAIALDSTAQAERFRLRLLHEFVTLNRRKAQADDGVLDIAIVGGGATGVELAAELVEACASLVFYGLNALDPRRDIRITLLEGAPRILSALPEKMSATAQRLLEERGIRIHTSVKVTRVNERSLLDSDGREYPADLCVWAAGIEAPAMLATLGLETSRNHQVVVDGRLQTTDSSIFAMGDCAHAPWAGEDRPLPARAQVAHQQATYLKAILASRIRGECAPAQPFRFRDYGSLVSVGHTRGVGSLMGVLSGKSWFVEGLLARLMYMSLHLMHHRAVLGTMRTAALALGRLLMKRGAPRVKLH</sequence>
<dbReference type="InterPro" id="IPR036188">
    <property type="entry name" value="FAD/NAD-bd_sf"/>
</dbReference>
<evidence type="ECO:0000256" key="2">
    <source>
        <dbReference type="ARBA" id="ARBA00005272"/>
    </source>
</evidence>
<dbReference type="PRINTS" id="PR00411">
    <property type="entry name" value="PNDRDTASEI"/>
</dbReference>
<organism evidence="7 8">
    <name type="scientific">Allopusillimonas soli</name>
    <dbReference type="NCBI Taxonomy" id="659016"/>
    <lineage>
        <taxon>Bacteria</taxon>
        <taxon>Pseudomonadati</taxon>
        <taxon>Pseudomonadota</taxon>
        <taxon>Betaproteobacteria</taxon>
        <taxon>Burkholderiales</taxon>
        <taxon>Alcaligenaceae</taxon>
        <taxon>Allopusillimonas</taxon>
    </lineage>
</organism>
<dbReference type="GO" id="GO:0019646">
    <property type="term" value="P:aerobic electron transport chain"/>
    <property type="evidence" value="ECO:0007669"/>
    <property type="project" value="TreeGrafter"/>
</dbReference>
<dbReference type="PANTHER" id="PTHR42913:SF3">
    <property type="entry name" value="64 KDA MITOCHONDRIAL NADH DEHYDROGENASE (EUROFUNG)"/>
    <property type="match status" value="1"/>
</dbReference>
<dbReference type="InterPro" id="IPR023753">
    <property type="entry name" value="FAD/NAD-binding_dom"/>
</dbReference>
<dbReference type="GO" id="GO:0003955">
    <property type="term" value="F:NAD(P)H dehydrogenase (quinone) activity"/>
    <property type="evidence" value="ECO:0007669"/>
    <property type="project" value="TreeGrafter"/>
</dbReference>
<dbReference type="AlphaFoldDB" id="A0A853F9P7"/>
<evidence type="ECO:0000256" key="1">
    <source>
        <dbReference type="ARBA" id="ARBA00001974"/>
    </source>
</evidence>
<accession>A0A853F9P7</accession>
<dbReference type="EMBL" id="JACCEW010000002">
    <property type="protein sequence ID" value="NYT36697.1"/>
    <property type="molecule type" value="Genomic_DNA"/>
</dbReference>
<evidence type="ECO:0000256" key="5">
    <source>
        <dbReference type="ARBA" id="ARBA00023002"/>
    </source>
</evidence>
<keyword evidence="4" id="KW-0274">FAD</keyword>
<keyword evidence="5" id="KW-0560">Oxidoreductase</keyword>
<dbReference type="Gene3D" id="3.50.50.100">
    <property type="match status" value="1"/>
</dbReference>
<dbReference type="InterPro" id="IPR051169">
    <property type="entry name" value="NADH-Q_oxidoreductase"/>
</dbReference>
<comment type="caution">
    <text evidence="7">The sequence shown here is derived from an EMBL/GenBank/DDBJ whole genome shotgun (WGS) entry which is preliminary data.</text>
</comment>
<evidence type="ECO:0000256" key="4">
    <source>
        <dbReference type="ARBA" id="ARBA00022827"/>
    </source>
</evidence>
<gene>
    <name evidence="7" type="ORF">H0A68_07410</name>
</gene>
<dbReference type="OrthoDB" id="9781621at2"/>
<evidence type="ECO:0000256" key="3">
    <source>
        <dbReference type="ARBA" id="ARBA00022630"/>
    </source>
</evidence>
<dbReference type="PANTHER" id="PTHR42913">
    <property type="entry name" value="APOPTOSIS-INDUCING FACTOR 1"/>
    <property type="match status" value="1"/>
</dbReference>
<keyword evidence="3" id="KW-0285">Flavoprotein</keyword>